<name>A0A0K8V854_BACLA</name>
<dbReference type="EMBL" id="GDHF01017192">
    <property type="protein sequence ID" value="JAI35122.1"/>
    <property type="molecule type" value="Transcribed_RNA"/>
</dbReference>
<dbReference type="Pfam" id="PF17921">
    <property type="entry name" value="Integrase_H2C2"/>
    <property type="match status" value="1"/>
</dbReference>
<evidence type="ECO:0000313" key="2">
    <source>
        <dbReference type="EMBL" id="JAI35122.1"/>
    </source>
</evidence>
<protein>
    <submittedName>
        <fullName evidence="2">Retrovirus-related Pol polyprotein from transposon gypsy</fullName>
    </submittedName>
</protein>
<evidence type="ECO:0000259" key="1">
    <source>
        <dbReference type="Pfam" id="PF17921"/>
    </source>
</evidence>
<dbReference type="AlphaFoldDB" id="A0A0K8V854"/>
<sequence>QLRRRIKPNVANAIKIDEQLLFYVENGIINTFPNPPVILTHNMVDDITDIEQQKQIINETHRRAHRNYKNNAQEISLKYYWPNIRNACKKEVQDCEICLTKKYERRPNKQPIGSAPTLNKVGEYIHLPGDSVL</sequence>
<reference evidence="2" key="1">
    <citation type="submission" date="2015-06" db="EMBL/GenBank/DDBJ databases">
        <authorList>
            <person name="Hoefler B.C."/>
            <person name="Straight P.D."/>
        </authorList>
    </citation>
    <scope>NUCLEOTIDE SEQUENCE</scope>
</reference>
<accession>A0A0K8V854</accession>
<gene>
    <name evidence="2" type="primary">pol_524</name>
    <name evidence="2" type="ORF">c0_g1_i1</name>
</gene>
<dbReference type="InterPro" id="IPR041588">
    <property type="entry name" value="Integrase_H2C2"/>
</dbReference>
<organism evidence="2">
    <name type="scientific">Bactrocera latifrons</name>
    <name type="common">Malaysian fruit fly</name>
    <name type="synonym">Chaetodacus latifrons</name>
    <dbReference type="NCBI Taxonomy" id="174628"/>
    <lineage>
        <taxon>Eukaryota</taxon>
        <taxon>Metazoa</taxon>
        <taxon>Ecdysozoa</taxon>
        <taxon>Arthropoda</taxon>
        <taxon>Hexapoda</taxon>
        <taxon>Insecta</taxon>
        <taxon>Pterygota</taxon>
        <taxon>Neoptera</taxon>
        <taxon>Endopterygota</taxon>
        <taxon>Diptera</taxon>
        <taxon>Brachycera</taxon>
        <taxon>Muscomorpha</taxon>
        <taxon>Tephritoidea</taxon>
        <taxon>Tephritidae</taxon>
        <taxon>Bactrocera</taxon>
        <taxon>Bactrocera</taxon>
    </lineage>
</organism>
<proteinExistence type="predicted"/>
<feature type="non-terminal residue" evidence="2">
    <location>
        <position position="1"/>
    </location>
</feature>
<dbReference type="Gene3D" id="1.10.340.70">
    <property type="match status" value="1"/>
</dbReference>
<feature type="domain" description="Integrase zinc-binding" evidence="1">
    <location>
        <begin position="51"/>
        <end position="102"/>
    </location>
</feature>